<dbReference type="PANTHER" id="PTHR24235">
    <property type="entry name" value="NEUROPEPTIDE Y RECEPTOR"/>
    <property type="match status" value="1"/>
</dbReference>
<name>A0A914NZH1_9BILA</name>
<organism evidence="11 12">
    <name type="scientific">Panagrolaimus davidi</name>
    <dbReference type="NCBI Taxonomy" id="227884"/>
    <lineage>
        <taxon>Eukaryota</taxon>
        <taxon>Metazoa</taxon>
        <taxon>Ecdysozoa</taxon>
        <taxon>Nematoda</taxon>
        <taxon>Chromadorea</taxon>
        <taxon>Rhabditida</taxon>
        <taxon>Tylenchina</taxon>
        <taxon>Panagrolaimomorpha</taxon>
        <taxon>Panagrolaimoidea</taxon>
        <taxon>Panagrolaimidae</taxon>
        <taxon>Panagrolaimus</taxon>
    </lineage>
</organism>
<dbReference type="Gene3D" id="1.20.1070.10">
    <property type="entry name" value="Rhodopsin 7-helix transmembrane proteins"/>
    <property type="match status" value="1"/>
</dbReference>
<feature type="region of interest" description="Disordered" evidence="8">
    <location>
        <begin position="176"/>
        <end position="236"/>
    </location>
</feature>
<evidence type="ECO:0000256" key="4">
    <source>
        <dbReference type="ARBA" id="ARBA00023040"/>
    </source>
</evidence>
<dbReference type="PROSITE" id="PS50262">
    <property type="entry name" value="G_PROTEIN_RECEP_F1_2"/>
    <property type="match status" value="1"/>
</dbReference>
<dbReference type="WBParaSite" id="PDA_v2.g10285.t1">
    <property type="protein sequence ID" value="PDA_v2.g10285.t1"/>
    <property type="gene ID" value="PDA_v2.g10285"/>
</dbReference>
<keyword evidence="6" id="KW-0675">Receptor</keyword>
<comment type="subcellular location">
    <subcellularLocation>
        <location evidence="1">Membrane</location>
        <topology evidence="1">Multi-pass membrane protein</topology>
    </subcellularLocation>
</comment>
<dbReference type="InterPro" id="IPR000276">
    <property type="entry name" value="GPCR_Rhodpsn"/>
</dbReference>
<dbReference type="GO" id="GO:0043005">
    <property type="term" value="C:neuron projection"/>
    <property type="evidence" value="ECO:0007669"/>
    <property type="project" value="TreeGrafter"/>
</dbReference>
<sequence length="236" mass="27133">MVAVERGKDKKKDNKKRKRLLRMLITMVFVFGFCWFPVNALNVFRDFYGVIPMRPYFNYAFLTAHMVSMMATAFNPILYAWMNESFREQFIRTVPQLRWILSKNRRAATRQRVITDCAPATNRVNCGDRVNGRQKLNRALDTKNKTLLTTTNIPDFADPVSTEDIGEAYELRTLEPSSSQCNRNNENHQTSNFLQIPNGDGAPGSSKMRNASNSDISSNLDESRSLLSDFSNYDEF</sequence>
<evidence type="ECO:0000256" key="7">
    <source>
        <dbReference type="ARBA" id="ARBA00023224"/>
    </source>
</evidence>
<dbReference type="Proteomes" id="UP000887578">
    <property type="component" value="Unplaced"/>
</dbReference>
<feature type="compositionally biased region" description="Polar residues" evidence="8">
    <location>
        <begin position="176"/>
        <end position="195"/>
    </location>
</feature>
<keyword evidence="7" id="KW-0807">Transducer</keyword>
<evidence type="ECO:0000256" key="2">
    <source>
        <dbReference type="ARBA" id="ARBA00022692"/>
    </source>
</evidence>
<feature type="compositionally biased region" description="Polar residues" evidence="8">
    <location>
        <begin position="207"/>
        <end position="236"/>
    </location>
</feature>
<dbReference type="SUPFAM" id="SSF81321">
    <property type="entry name" value="Family A G protein-coupled receptor-like"/>
    <property type="match status" value="1"/>
</dbReference>
<keyword evidence="2 9" id="KW-0812">Transmembrane</keyword>
<feature type="transmembrane region" description="Helical" evidence="9">
    <location>
        <begin position="20"/>
        <end position="38"/>
    </location>
</feature>
<dbReference type="AlphaFoldDB" id="A0A914NZH1"/>
<evidence type="ECO:0000256" key="1">
    <source>
        <dbReference type="ARBA" id="ARBA00004141"/>
    </source>
</evidence>
<evidence type="ECO:0000256" key="9">
    <source>
        <dbReference type="SAM" id="Phobius"/>
    </source>
</evidence>
<evidence type="ECO:0000313" key="11">
    <source>
        <dbReference type="Proteomes" id="UP000887578"/>
    </source>
</evidence>
<accession>A0A914NZH1</accession>
<evidence type="ECO:0000313" key="12">
    <source>
        <dbReference type="WBParaSite" id="PDA_v2.g10285.t1"/>
    </source>
</evidence>
<feature type="transmembrane region" description="Helical" evidence="9">
    <location>
        <begin position="58"/>
        <end position="82"/>
    </location>
</feature>
<dbReference type="GO" id="GO:0005886">
    <property type="term" value="C:plasma membrane"/>
    <property type="evidence" value="ECO:0007669"/>
    <property type="project" value="TreeGrafter"/>
</dbReference>
<keyword evidence="5 9" id="KW-0472">Membrane</keyword>
<dbReference type="PANTHER" id="PTHR24235:SF29">
    <property type="entry name" value="GH23382P"/>
    <property type="match status" value="1"/>
</dbReference>
<proteinExistence type="predicted"/>
<evidence type="ECO:0000256" key="3">
    <source>
        <dbReference type="ARBA" id="ARBA00022989"/>
    </source>
</evidence>
<dbReference type="GO" id="GO:0008188">
    <property type="term" value="F:neuropeptide receptor activity"/>
    <property type="evidence" value="ECO:0007669"/>
    <property type="project" value="TreeGrafter"/>
</dbReference>
<feature type="domain" description="G-protein coupled receptors family 1 profile" evidence="10">
    <location>
        <begin position="1"/>
        <end position="79"/>
    </location>
</feature>
<evidence type="ECO:0000256" key="5">
    <source>
        <dbReference type="ARBA" id="ARBA00023136"/>
    </source>
</evidence>
<evidence type="ECO:0000259" key="10">
    <source>
        <dbReference type="PROSITE" id="PS50262"/>
    </source>
</evidence>
<keyword evidence="11" id="KW-1185">Reference proteome</keyword>
<keyword evidence="4" id="KW-0297">G-protein coupled receptor</keyword>
<dbReference type="GO" id="GO:0042923">
    <property type="term" value="F:neuropeptide binding"/>
    <property type="evidence" value="ECO:0007669"/>
    <property type="project" value="TreeGrafter"/>
</dbReference>
<protein>
    <submittedName>
        <fullName evidence="12">G-protein coupled receptors family 1 profile domain-containing protein</fullName>
    </submittedName>
</protein>
<dbReference type="Pfam" id="PF00001">
    <property type="entry name" value="7tm_1"/>
    <property type="match status" value="1"/>
</dbReference>
<keyword evidence="3 9" id="KW-1133">Transmembrane helix</keyword>
<dbReference type="InterPro" id="IPR017452">
    <property type="entry name" value="GPCR_Rhodpsn_7TM"/>
</dbReference>
<evidence type="ECO:0000256" key="8">
    <source>
        <dbReference type="SAM" id="MobiDB-lite"/>
    </source>
</evidence>
<evidence type="ECO:0000256" key="6">
    <source>
        <dbReference type="ARBA" id="ARBA00023170"/>
    </source>
</evidence>
<dbReference type="PRINTS" id="PR00237">
    <property type="entry name" value="GPCRRHODOPSN"/>
</dbReference>
<reference evidence="12" key="1">
    <citation type="submission" date="2022-11" db="UniProtKB">
        <authorList>
            <consortium name="WormBaseParasite"/>
        </authorList>
    </citation>
    <scope>IDENTIFICATION</scope>
</reference>